<keyword evidence="5" id="KW-1185">Reference proteome</keyword>
<dbReference type="SMART" id="SM00248">
    <property type="entry name" value="ANK"/>
    <property type="match status" value="2"/>
</dbReference>
<reference evidence="4" key="1">
    <citation type="submission" date="2023-01" db="EMBL/GenBank/DDBJ databases">
        <title>The chitinases involved in constricting ring structure development in the nematode-trapping fungus Drechslerella dactyloides.</title>
        <authorList>
            <person name="Wang R."/>
            <person name="Zhang L."/>
            <person name="Tang P."/>
            <person name="Li S."/>
            <person name="Liang L."/>
        </authorList>
    </citation>
    <scope>NUCLEOTIDE SEQUENCE</scope>
    <source>
        <strain evidence="4">YMF1.00031</strain>
    </source>
</reference>
<organism evidence="4 5">
    <name type="scientific">Drechslerella dactyloides</name>
    <name type="common">Nematode-trapping fungus</name>
    <name type="synonym">Arthrobotrys dactyloides</name>
    <dbReference type="NCBI Taxonomy" id="74499"/>
    <lineage>
        <taxon>Eukaryota</taxon>
        <taxon>Fungi</taxon>
        <taxon>Dikarya</taxon>
        <taxon>Ascomycota</taxon>
        <taxon>Pezizomycotina</taxon>
        <taxon>Orbiliomycetes</taxon>
        <taxon>Orbiliales</taxon>
        <taxon>Orbiliaceae</taxon>
        <taxon>Drechslerella</taxon>
    </lineage>
</organism>
<dbReference type="PANTHER" id="PTHR24171">
    <property type="entry name" value="ANKYRIN REPEAT DOMAIN-CONTAINING PROTEIN 39-RELATED"/>
    <property type="match status" value="1"/>
</dbReference>
<dbReference type="EMBL" id="JAQGDS010000007">
    <property type="protein sequence ID" value="KAJ6259110.1"/>
    <property type="molecule type" value="Genomic_DNA"/>
</dbReference>
<sequence>MSNIWIAASDGQTSQVLAYLATDPTLVNARDENGYTPIHAAASYGHLDLLRTLVNEHGGNANIRDGDGDTPLFTAESVEVARCLVEELGADWTLTNESGLTATESIEEDDQYPLVVAYLRSLSDKETTRPINTEPGSPPPGIAVQVRSMDEAVAELQPIDQEFKQRIEELAANPQDFTQEELRQLVTEAVHKHVLEPEERNVRAREDD</sequence>
<feature type="repeat" description="ANK" evidence="3">
    <location>
        <begin position="33"/>
        <end position="66"/>
    </location>
</feature>
<dbReference type="InterPro" id="IPR036770">
    <property type="entry name" value="Ankyrin_rpt-contain_sf"/>
</dbReference>
<dbReference type="Pfam" id="PF12796">
    <property type="entry name" value="Ank_2"/>
    <property type="match status" value="1"/>
</dbReference>
<dbReference type="PROSITE" id="PS50088">
    <property type="entry name" value="ANK_REPEAT"/>
    <property type="match status" value="1"/>
</dbReference>
<keyword evidence="2 3" id="KW-0040">ANK repeat</keyword>
<protein>
    <recommendedName>
        <fullName evidence="6">Ankyrin</fullName>
    </recommendedName>
</protein>
<dbReference type="PROSITE" id="PS50297">
    <property type="entry name" value="ANK_REP_REGION"/>
    <property type="match status" value="1"/>
</dbReference>
<keyword evidence="1" id="KW-0677">Repeat</keyword>
<evidence type="ECO:0000256" key="2">
    <source>
        <dbReference type="ARBA" id="ARBA00023043"/>
    </source>
</evidence>
<evidence type="ECO:0000256" key="3">
    <source>
        <dbReference type="PROSITE-ProRule" id="PRU00023"/>
    </source>
</evidence>
<evidence type="ECO:0000256" key="1">
    <source>
        <dbReference type="ARBA" id="ARBA00022737"/>
    </source>
</evidence>
<proteinExistence type="predicted"/>
<dbReference type="PANTHER" id="PTHR24171:SF9">
    <property type="entry name" value="ANKYRIN REPEAT DOMAIN-CONTAINING PROTEIN 39"/>
    <property type="match status" value="1"/>
</dbReference>
<dbReference type="AlphaFoldDB" id="A0AAD6IWY0"/>
<name>A0AAD6IWY0_DREDA</name>
<evidence type="ECO:0000313" key="4">
    <source>
        <dbReference type="EMBL" id="KAJ6259110.1"/>
    </source>
</evidence>
<gene>
    <name evidence="4" type="ORF">Dda_6007</name>
</gene>
<dbReference type="SUPFAM" id="SSF48403">
    <property type="entry name" value="Ankyrin repeat"/>
    <property type="match status" value="1"/>
</dbReference>
<dbReference type="Proteomes" id="UP001221413">
    <property type="component" value="Unassembled WGS sequence"/>
</dbReference>
<dbReference type="InterPro" id="IPR002110">
    <property type="entry name" value="Ankyrin_rpt"/>
</dbReference>
<comment type="caution">
    <text evidence="4">The sequence shown here is derived from an EMBL/GenBank/DDBJ whole genome shotgun (WGS) entry which is preliminary data.</text>
</comment>
<evidence type="ECO:0008006" key="6">
    <source>
        <dbReference type="Google" id="ProtNLM"/>
    </source>
</evidence>
<evidence type="ECO:0000313" key="5">
    <source>
        <dbReference type="Proteomes" id="UP001221413"/>
    </source>
</evidence>
<accession>A0AAD6IWY0</accession>
<dbReference type="Gene3D" id="1.25.40.20">
    <property type="entry name" value="Ankyrin repeat-containing domain"/>
    <property type="match status" value="1"/>
</dbReference>